<evidence type="ECO:0000313" key="2">
    <source>
        <dbReference type="EMBL" id="KAB7888946.1"/>
    </source>
</evidence>
<accession>A0ABQ6VIU2</accession>
<sequence>MQLIKYTDLVELFLVLLILILIIFSISLLLFYKLIKKDIYKLRVENVNNFDNLENEINLINDKKVDKLIHEIHQEVLKKENIYQIIENQHDLQIYLDEKHIEIIEGLKVEMNEQKKQEIEIYKLLNIINRKLHKNKIV</sequence>
<evidence type="ECO:0000313" key="3">
    <source>
        <dbReference type="Proteomes" id="UP000461010"/>
    </source>
</evidence>
<evidence type="ECO:0000256" key="1">
    <source>
        <dbReference type="SAM" id="Phobius"/>
    </source>
</evidence>
<reference evidence="2 3" key="1">
    <citation type="submission" date="2019-10" db="EMBL/GenBank/DDBJ databases">
        <title>Poseidonibacter ostreae sp. nov., isolated from the gut of the Ostrea denselamellosa.</title>
        <authorList>
            <person name="Choi A."/>
        </authorList>
    </citation>
    <scope>NUCLEOTIDE SEQUENCE [LARGE SCALE GENOMIC DNA]</scope>
    <source>
        <strain evidence="2 3">SJOD-M-5</strain>
    </source>
</reference>
<name>A0ABQ6VIU2_9BACT</name>
<gene>
    <name evidence="2" type="ORF">GBG18_11985</name>
</gene>
<dbReference type="EMBL" id="WFKJ01000042">
    <property type="protein sequence ID" value="KAB7888946.1"/>
    <property type="molecule type" value="Genomic_DNA"/>
</dbReference>
<protein>
    <submittedName>
        <fullName evidence="2">Uncharacterized protein</fullName>
    </submittedName>
</protein>
<keyword evidence="3" id="KW-1185">Reference proteome</keyword>
<proteinExistence type="predicted"/>
<feature type="transmembrane region" description="Helical" evidence="1">
    <location>
        <begin position="12"/>
        <end position="32"/>
    </location>
</feature>
<keyword evidence="1" id="KW-1133">Transmembrane helix</keyword>
<comment type="caution">
    <text evidence="2">The sequence shown here is derived from an EMBL/GenBank/DDBJ whole genome shotgun (WGS) entry which is preliminary data.</text>
</comment>
<keyword evidence="1" id="KW-0472">Membrane</keyword>
<dbReference type="RefSeq" id="WP_152191377.1">
    <property type="nucleotide sequence ID" value="NZ_WFKI01000030.1"/>
</dbReference>
<dbReference type="Proteomes" id="UP000461010">
    <property type="component" value="Unassembled WGS sequence"/>
</dbReference>
<organism evidence="2 3">
    <name type="scientific">Poseidonibacter ostreae</name>
    <dbReference type="NCBI Taxonomy" id="2654171"/>
    <lineage>
        <taxon>Bacteria</taxon>
        <taxon>Pseudomonadati</taxon>
        <taxon>Campylobacterota</taxon>
        <taxon>Epsilonproteobacteria</taxon>
        <taxon>Campylobacterales</taxon>
        <taxon>Arcobacteraceae</taxon>
        <taxon>Poseidonibacter</taxon>
    </lineage>
</organism>
<keyword evidence="1" id="KW-0812">Transmembrane</keyword>